<dbReference type="EMBL" id="VEPZ02001593">
    <property type="protein sequence ID" value="KAE8666779.1"/>
    <property type="molecule type" value="Genomic_DNA"/>
</dbReference>
<dbReference type="Proteomes" id="UP000436088">
    <property type="component" value="Unassembled WGS sequence"/>
</dbReference>
<organism evidence="4 5">
    <name type="scientific">Hibiscus syriacus</name>
    <name type="common">Rose of Sharon</name>
    <dbReference type="NCBI Taxonomy" id="106335"/>
    <lineage>
        <taxon>Eukaryota</taxon>
        <taxon>Viridiplantae</taxon>
        <taxon>Streptophyta</taxon>
        <taxon>Embryophyta</taxon>
        <taxon>Tracheophyta</taxon>
        <taxon>Spermatophyta</taxon>
        <taxon>Magnoliopsida</taxon>
        <taxon>eudicotyledons</taxon>
        <taxon>Gunneridae</taxon>
        <taxon>Pentapetalae</taxon>
        <taxon>rosids</taxon>
        <taxon>malvids</taxon>
        <taxon>Malvales</taxon>
        <taxon>Malvaceae</taxon>
        <taxon>Malvoideae</taxon>
        <taxon>Hibiscus</taxon>
    </lineage>
</organism>
<keyword evidence="5" id="KW-1185">Reference proteome</keyword>
<dbReference type="GO" id="GO:0005739">
    <property type="term" value="C:mitochondrion"/>
    <property type="evidence" value="ECO:0007669"/>
    <property type="project" value="TreeGrafter"/>
</dbReference>
<evidence type="ECO:0000313" key="4">
    <source>
        <dbReference type="EMBL" id="KAE8666779.1"/>
    </source>
</evidence>
<dbReference type="PANTHER" id="PTHR45717">
    <property type="entry name" value="OS12G0527900 PROTEIN"/>
    <property type="match status" value="1"/>
</dbReference>
<dbReference type="GO" id="GO:0003729">
    <property type="term" value="F:mRNA binding"/>
    <property type="evidence" value="ECO:0007669"/>
    <property type="project" value="UniProtKB-ARBA"/>
</dbReference>
<protein>
    <recommendedName>
        <fullName evidence="6">Pentatricopeptide repeat-containing protein</fullName>
    </recommendedName>
</protein>
<reference evidence="4" key="1">
    <citation type="submission" date="2019-09" db="EMBL/GenBank/DDBJ databases">
        <title>Draft genome information of white flower Hibiscus syriacus.</title>
        <authorList>
            <person name="Kim Y.-M."/>
        </authorList>
    </citation>
    <scope>NUCLEOTIDE SEQUENCE [LARGE SCALE GENOMIC DNA]</scope>
    <source>
        <strain evidence="4">YM2019G1</strain>
    </source>
</reference>
<dbReference type="AlphaFoldDB" id="A0A6A2Y3K9"/>
<dbReference type="PROSITE" id="PS51375">
    <property type="entry name" value="PPR"/>
    <property type="match status" value="1"/>
</dbReference>
<dbReference type="Pfam" id="PF13812">
    <property type="entry name" value="PPR_3"/>
    <property type="match status" value="1"/>
</dbReference>
<dbReference type="Pfam" id="PF01535">
    <property type="entry name" value="PPR"/>
    <property type="match status" value="2"/>
</dbReference>
<evidence type="ECO:0008006" key="6">
    <source>
        <dbReference type="Google" id="ProtNLM"/>
    </source>
</evidence>
<proteinExistence type="inferred from homology"/>
<accession>A0A6A2Y3K9</accession>
<evidence type="ECO:0000256" key="2">
    <source>
        <dbReference type="ARBA" id="ARBA00022737"/>
    </source>
</evidence>
<name>A0A6A2Y3K9_HIBSY</name>
<dbReference type="PANTHER" id="PTHR45717:SF13">
    <property type="entry name" value="OS02G0796400 PROTEIN"/>
    <property type="match status" value="1"/>
</dbReference>
<dbReference type="Gene3D" id="1.25.40.10">
    <property type="entry name" value="Tetratricopeptide repeat domain"/>
    <property type="match status" value="3"/>
</dbReference>
<dbReference type="OrthoDB" id="1146105at2759"/>
<dbReference type="InterPro" id="IPR011990">
    <property type="entry name" value="TPR-like_helical_dom_sf"/>
</dbReference>
<dbReference type="InterPro" id="IPR002885">
    <property type="entry name" value="PPR_rpt"/>
</dbReference>
<comment type="similarity">
    <text evidence="1">Belongs to the PPR family. P subfamily.</text>
</comment>
<evidence type="ECO:0000256" key="3">
    <source>
        <dbReference type="PROSITE-ProRule" id="PRU00708"/>
    </source>
</evidence>
<evidence type="ECO:0000256" key="1">
    <source>
        <dbReference type="ARBA" id="ARBA00007626"/>
    </source>
</evidence>
<gene>
    <name evidence="4" type="ORF">F3Y22_tig00112491pilonHSYRG00269</name>
</gene>
<sequence>MGSRSIFCNLKRNCGDTLAIARWRRPISSVACSNYAMKRPGARTVAAGDNKESLKRRILGLKSPIESATRVLRDWVDSGRKVDITELLSITEILHKSRRYNQALEILTWKEAQKGLQMSAVDNASKVKLLIKVGDFTAAEEHFNRLPNNASQKAACLPLLNGYVKERNIGKAEAFMRKLSALGLTLSPHPYNEMMKLYVATSQYEKVPLVIKEMTRNQIPKNVLSYNIWMDACAQSSGVAKAEAVYAEMLSDKSVDLGWSTMSTLANIYSKAGLVVKADIALKTAETKLSASNRFGYIFLMTQYTSLKKKTEVLRLWQTSKAVGKRMTCANYMCILSCLVRLGDIVEAERVFMEWESNCRNYDIRVSNVLLGAYMQNGWMDKAESLHRRTLEKGGCPNYKTWEILMEGRVRSHNMVKAIDAMKRGFVMLKDCHWRPPHWILVAIAEYLEKHGNLEDANNFFREIQRLGLASSEIYKSWLRNYLLAKRPALGILEMMYKDGIEIDNEISTLVQGFDEQSKINSRD</sequence>
<feature type="repeat" description="PPR" evidence="3">
    <location>
        <begin position="363"/>
        <end position="397"/>
    </location>
</feature>
<comment type="caution">
    <text evidence="4">The sequence shown here is derived from an EMBL/GenBank/DDBJ whole genome shotgun (WGS) entry which is preliminary data.</text>
</comment>
<keyword evidence="2" id="KW-0677">Repeat</keyword>
<evidence type="ECO:0000313" key="5">
    <source>
        <dbReference type="Proteomes" id="UP000436088"/>
    </source>
</evidence>